<dbReference type="Gene3D" id="3.50.50.60">
    <property type="entry name" value="FAD/NAD(P)-binding domain"/>
    <property type="match status" value="1"/>
</dbReference>
<evidence type="ECO:0000256" key="1">
    <source>
        <dbReference type="ARBA" id="ARBA00023002"/>
    </source>
</evidence>
<organism evidence="3 4">
    <name type="scientific">Brevibacterium metallidurans</name>
    <dbReference type="NCBI Taxonomy" id="1482676"/>
    <lineage>
        <taxon>Bacteria</taxon>
        <taxon>Bacillati</taxon>
        <taxon>Actinomycetota</taxon>
        <taxon>Actinomycetes</taxon>
        <taxon>Micrococcales</taxon>
        <taxon>Brevibacteriaceae</taxon>
        <taxon>Brevibacterium</taxon>
    </lineage>
</organism>
<keyword evidence="4" id="KW-1185">Reference proteome</keyword>
<evidence type="ECO:0000259" key="2">
    <source>
        <dbReference type="Pfam" id="PF01494"/>
    </source>
</evidence>
<feature type="domain" description="FAD-binding" evidence="2">
    <location>
        <begin position="22"/>
        <end position="369"/>
    </location>
</feature>
<dbReference type="InterPro" id="IPR036188">
    <property type="entry name" value="FAD/NAD-bd_sf"/>
</dbReference>
<evidence type="ECO:0000313" key="3">
    <source>
        <dbReference type="EMBL" id="GAA0036641.1"/>
    </source>
</evidence>
<dbReference type="Proteomes" id="UP001498238">
    <property type="component" value="Unassembled WGS sequence"/>
</dbReference>
<dbReference type="RefSeq" id="WP_339393380.1">
    <property type="nucleotide sequence ID" value="NZ_BAAAAF010000011.1"/>
</dbReference>
<dbReference type="NCBIfam" id="NF004829">
    <property type="entry name" value="PRK06183.1-3"/>
    <property type="match status" value="1"/>
</dbReference>
<dbReference type="EMBL" id="BAAAAF010000011">
    <property type="protein sequence ID" value="GAA0036641.1"/>
    <property type="molecule type" value="Genomic_DNA"/>
</dbReference>
<dbReference type="InterPro" id="IPR050631">
    <property type="entry name" value="PheA/TfdB_FAD_monoxygenase"/>
</dbReference>
<dbReference type="Gene3D" id="3.30.70.2450">
    <property type="match status" value="1"/>
</dbReference>
<protein>
    <submittedName>
        <fullName evidence="3">Bifunctional 3-(3-hydroxy-phenyl)propionate/3-hydroxycinnamic acid hydroxylase</fullName>
    </submittedName>
</protein>
<dbReference type="PANTHER" id="PTHR43476">
    <property type="entry name" value="3-(3-HYDROXY-PHENYL)PROPIONATE/3-HYDROXYCINNAMIC ACID HYDROXYLASE"/>
    <property type="match status" value="1"/>
</dbReference>
<accession>A0ABN0SQC1</accession>
<sequence>MSTTDQRTVGSDPTEAAASTTYDVAVVGYGPSGLVLASALGRRGHRVVVIERWKTLYGLPRLNHIDGEVARIIQNVGDVEVALKGSAPADEYVWRNGAGEKLLTVDWSGESSGFAAHYTMYQPDIEDAIDADVRTRDNVDVLQGFKGIDLSQDADGVTLRVRPWSRDDETAADHGEDDLIIRAKYIVGADGANSFVRTALGIDRDDLECNDVWLNLDTEKVRDLPERFDVSTQFCDPLRPNMSMPIGPGRQRFEVAVLPGENPEEALTEEHAWKWFRERHDLGPEDVRILRHIVYVFSARTAHRWRDGRAFLIGDAAHTMPPYMGQGACSGMRDGLTLAWKLDLVLRGHADEAFLDTYEEERRPHVAAIQAGSIALGKIANMLDVDAAKARDEAFFAGETLDAPPFPTIESGYLARGEQPYAGTLSQQGRIAKDGATALFDDIIGNGLHLVTSGDPATVLSAEQFDRLAEVGAAVVSTAPGTPWSVTDVDGTYRDYFASTDSEVFIARPDFVVFGTGAMADAPALVDDMIAQLRSGGQDAAASRSSFAEAGVR</sequence>
<dbReference type="Pfam" id="PF01494">
    <property type="entry name" value="FAD_binding_3"/>
    <property type="match status" value="1"/>
</dbReference>
<gene>
    <name evidence="3" type="ORF">NCCP602_26020</name>
</gene>
<dbReference type="SUPFAM" id="SSF51905">
    <property type="entry name" value="FAD/NAD(P)-binding domain"/>
    <property type="match status" value="1"/>
</dbReference>
<reference evidence="3 4" key="1">
    <citation type="submission" date="2024-01" db="EMBL/GenBank/DDBJ databases">
        <title>Characterization of antibiotic resistant novel bacterial strains and their environmental applications.</title>
        <authorList>
            <person name="Manzoor S."/>
            <person name="Abbas S."/>
            <person name="Arshad M."/>
            <person name="Ahmed I."/>
        </authorList>
    </citation>
    <scope>NUCLEOTIDE SEQUENCE [LARGE SCALE GENOMIC DNA]</scope>
    <source>
        <strain evidence="3 4">NCCP-602</strain>
    </source>
</reference>
<dbReference type="PANTHER" id="PTHR43476:SF3">
    <property type="entry name" value="FAD-BINDING MONOOXYGENASE"/>
    <property type="match status" value="1"/>
</dbReference>
<name>A0ABN0SQC1_9MICO</name>
<dbReference type="InterPro" id="IPR002938">
    <property type="entry name" value="FAD-bd"/>
</dbReference>
<comment type="caution">
    <text evidence="3">The sequence shown here is derived from an EMBL/GenBank/DDBJ whole genome shotgun (WGS) entry which is preliminary data.</text>
</comment>
<dbReference type="PRINTS" id="PR00420">
    <property type="entry name" value="RNGMNOXGNASE"/>
</dbReference>
<evidence type="ECO:0000313" key="4">
    <source>
        <dbReference type="Proteomes" id="UP001498238"/>
    </source>
</evidence>
<keyword evidence="1" id="KW-0560">Oxidoreductase</keyword>
<proteinExistence type="predicted"/>